<gene>
    <name evidence="2" type="ORF">IDSA_01835</name>
</gene>
<dbReference type="OrthoDB" id="6238689at2"/>
<dbReference type="EMBL" id="JPER01000001">
    <property type="protein sequence ID" value="KFZ31481.1"/>
    <property type="molecule type" value="Genomic_DNA"/>
</dbReference>
<dbReference type="Proteomes" id="UP000054363">
    <property type="component" value="Unassembled WGS sequence"/>
</dbReference>
<feature type="chain" id="PRO_5001900605" description="Toxin co-regulated pilus biosynthesis protein Q C-terminal domain-containing protein" evidence="1">
    <location>
        <begin position="32"/>
        <end position="134"/>
    </location>
</feature>
<proteinExistence type="predicted"/>
<name>A0A094JFZ4_9GAMM</name>
<dbReference type="eggNOG" id="ENOG5030A6S">
    <property type="taxonomic scope" value="Bacteria"/>
</dbReference>
<sequence>MVNQPVRARVHLFATAGSLMFGCLWSAAVTAQVICPPFNFSAVVSPTVTEDVSLQLTEGLLQPQLEAMLARHFQIDVVDWQASPHHRWPADFRLQAPSWPELLERLLRPYRLAITLYPNRMARIAYQPPGGETL</sequence>
<evidence type="ECO:0000313" key="3">
    <source>
        <dbReference type="Proteomes" id="UP000054363"/>
    </source>
</evidence>
<organism evidence="2 3">
    <name type="scientific">Pseudidiomarina salinarum</name>
    <dbReference type="NCBI Taxonomy" id="435908"/>
    <lineage>
        <taxon>Bacteria</taxon>
        <taxon>Pseudomonadati</taxon>
        <taxon>Pseudomonadota</taxon>
        <taxon>Gammaproteobacteria</taxon>
        <taxon>Alteromonadales</taxon>
        <taxon>Idiomarinaceae</taxon>
        <taxon>Pseudidiomarina</taxon>
    </lineage>
</organism>
<dbReference type="STRING" id="435908.IDSA_01835"/>
<dbReference type="RefSeq" id="WP_034773801.1">
    <property type="nucleotide sequence ID" value="NZ_JPER01000001.1"/>
</dbReference>
<dbReference type="PROSITE" id="PS51257">
    <property type="entry name" value="PROKAR_LIPOPROTEIN"/>
    <property type="match status" value="1"/>
</dbReference>
<dbReference type="AlphaFoldDB" id="A0A094JFZ4"/>
<evidence type="ECO:0000256" key="1">
    <source>
        <dbReference type="SAM" id="SignalP"/>
    </source>
</evidence>
<accession>A0A094JFZ4</accession>
<reference evidence="2 3" key="1">
    <citation type="submission" date="2014-06" db="EMBL/GenBank/DDBJ databases">
        <title>The draft genome sequence of Idiomarina salinarum ISL-52.</title>
        <authorList>
            <person name="Du J."/>
            <person name="Shao Z."/>
        </authorList>
    </citation>
    <scope>NUCLEOTIDE SEQUENCE [LARGE SCALE GENOMIC DNA]</scope>
    <source>
        <strain evidence="2 3">ISL-52</strain>
    </source>
</reference>
<feature type="signal peptide" evidence="1">
    <location>
        <begin position="1"/>
        <end position="31"/>
    </location>
</feature>
<protein>
    <recommendedName>
        <fullName evidence="4">Toxin co-regulated pilus biosynthesis protein Q C-terminal domain-containing protein</fullName>
    </recommendedName>
</protein>
<keyword evidence="1" id="KW-0732">Signal</keyword>
<evidence type="ECO:0000313" key="2">
    <source>
        <dbReference type="EMBL" id="KFZ31481.1"/>
    </source>
</evidence>
<comment type="caution">
    <text evidence="2">The sequence shown here is derived from an EMBL/GenBank/DDBJ whole genome shotgun (WGS) entry which is preliminary data.</text>
</comment>
<keyword evidence="3" id="KW-1185">Reference proteome</keyword>
<evidence type="ECO:0008006" key="4">
    <source>
        <dbReference type="Google" id="ProtNLM"/>
    </source>
</evidence>